<protein>
    <submittedName>
        <fullName evidence="1">ISAs1 family transposase</fullName>
    </submittedName>
</protein>
<reference evidence="1" key="1">
    <citation type="submission" date="2019-03" db="EMBL/GenBank/DDBJ databases">
        <title>Lake Tanganyika Metagenome-Assembled Genomes (MAGs).</title>
        <authorList>
            <person name="Tran P."/>
        </authorList>
    </citation>
    <scope>NUCLEOTIDE SEQUENCE</scope>
    <source>
        <strain evidence="1">K_DeepCast_65m_m2_066</strain>
    </source>
</reference>
<proteinExistence type="predicted"/>
<dbReference type="InterPro" id="IPR051698">
    <property type="entry name" value="Transposase_11-like"/>
</dbReference>
<dbReference type="PANTHER" id="PTHR30298">
    <property type="entry name" value="H REPEAT-ASSOCIATED PREDICTED TRANSPOSASE"/>
    <property type="match status" value="1"/>
</dbReference>
<dbReference type="InterPro" id="IPR047647">
    <property type="entry name" value="ISAs1_transpos"/>
</dbReference>
<name>A0A938B1K8_UNCTE</name>
<evidence type="ECO:0000313" key="2">
    <source>
        <dbReference type="Proteomes" id="UP000712673"/>
    </source>
</evidence>
<dbReference type="PANTHER" id="PTHR30298:SF0">
    <property type="entry name" value="PROTEIN YBFL-RELATED"/>
    <property type="match status" value="1"/>
</dbReference>
<dbReference type="EMBL" id="VGLS01000083">
    <property type="protein sequence ID" value="MBM3223004.1"/>
    <property type="molecule type" value="Genomic_DNA"/>
</dbReference>
<dbReference type="NCBIfam" id="NF033564">
    <property type="entry name" value="transpos_ISAs1"/>
    <property type="match status" value="1"/>
</dbReference>
<dbReference type="Proteomes" id="UP000712673">
    <property type="component" value="Unassembled WGS sequence"/>
</dbReference>
<accession>A0A938B1K8</accession>
<organism evidence="1 2">
    <name type="scientific">Tectimicrobiota bacterium</name>
    <dbReference type="NCBI Taxonomy" id="2528274"/>
    <lineage>
        <taxon>Bacteria</taxon>
        <taxon>Pseudomonadati</taxon>
        <taxon>Nitrospinota/Tectimicrobiota group</taxon>
        <taxon>Candidatus Tectimicrobiota</taxon>
    </lineage>
</organism>
<gene>
    <name evidence="1" type="ORF">FJZ47_04265</name>
</gene>
<sequence>MVLAQTATAEQSNEITAMPEVLALLDLRGATVSIGAMGCQREIAQQILDGGDHDLLGLNGNQGTLHKDAQLFFAQPPLGATLQTDEDVDKGHGRIEIRRRDVTSEIAWLQEQHAWPGV</sequence>
<evidence type="ECO:0000313" key="1">
    <source>
        <dbReference type="EMBL" id="MBM3223004.1"/>
    </source>
</evidence>
<comment type="caution">
    <text evidence="1">The sequence shown here is derived from an EMBL/GenBank/DDBJ whole genome shotgun (WGS) entry which is preliminary data.</text>
</comment>
<dbReference type="AlphaFoldDB" id="A0A938B1K8"/>